<dbReference type="InterPro" id="IPR003680">
    <property type="entry name" value="Flavodoxin_fold"/>
</dbReference>
<dbReference type="PANTHER" id="PTHR10204:SF34">
    <property type="entry name" value="NAD(P)H DEHYDROGENASE [QUINONE] 1 ISOFORM 1"/>
    <property type="match status" value="1"/>
</dbReference>
<dbReference type="OrthoDB" id="9798454at2"/>
<evidence type="ECO:0000313" key="5">
    <source>
        <dbReference type="EMBL" id="KNX38610.1"/>
    </source>
</evidence>
<dbReference type="Pfam" id="PF02525">
    <property type="entry name" value="Flavodoxin_2"/>
    <property type="match status" value="1"/>
</dbReference>
<feature type="domain" description="Flavodoxin-like fold" evidence="4">
    <location>
        <begin position="3"/>
        <end position="210"/>
    </location>
</feature>
<reference evidence="6" key="1">
    <citation type="submission" date="2015-03" db="EMBL/GenBank/DDBJ databases">
        <title>Luteipulveratus halotolerans sp. nov., a novel actinobacterium (Dermacoccaceae) from Sarawak, Malaysia.</title>
        <authorList>
            <person name="Juboi H."/>
            <person name="Basik A."/>
            <person name="Shamsul S.S."/>
            <person name="Arnold P."/>
            <person name="Schmitt E.K."/>
            <person name="Sanglier J.-J."/>
            <person name="Yeo T."/>
        </authorList>
    </citation>
    <scope>NUCLEOTIDE SEQUENCE [LARGE SCALE GENOMIC DNA]</scope>
    <source>
        <strain evidence="6">C296001</strain>
    </source>
</reference>
<evidence type="ECO:0000256" key="2">
    <source>
        <dbReference type="ARBA" id="ARBA00023002"/>
    </source>
</evidence>
<evidence type="ECO:0000256" key="1">
    <source>
        <dbReference type="ARBA" id="ARBA00006252"/>
    </source>
</evidence>
<proteinExistence type="inferred from homology"/>
<dbReference type="GO" id="GO:0005829">
    <property type="term" value="C:cytosol"/>
    <property type="evidence" value="ECO:0007669"/>
    <property type="project" value="TreeGrafter"/>
</dbReference>
<accession>A0A0L6CLV0</accession>
<comment type="similarity">
    <text evidence="1">Belongs to the NAD(P)H dehydrogenase (quinone) family.</text>
</comment>
<dbReference type="Gene3D" id="3.40.50.360">
    <property type="match status" value="1"/>
</dbReference>
<dbReference type="PANTHER" id="PTHR10204">
    <property type="entry name" value="NAD P H OXIDOREDUCTASE-RELATED"/>
    <property type="match status" value="1"/>
</dbReference>
<dbReference type="SUPFAM" id="SSF52218">
    <property type="entry name" value="Flavoproteins"/>
    <property type="match status" value="1"/>
</dbReference>
<feature type="compositionally biased region" description="Basic and acidic residues" evidence="3">
    <location>
        <begin position="234"/>
        <end position="245"/>
    </location>
</feature>
<protein>
    <recommendedName>
        <fullName evidence="4">Flavodoxin-like fold domain-containing protein</fullName>
    </recommendedName>
</protein>
<dbReference type="Proteomes" id="UP000037397">
    <property type="component" value="Unassembled WGS sequence"/>
</dbReference>
<evidence type="ECO:0000313" key="6">
    <source>
        <dbReference type="Proteomes" id="UP000037397"/>
    </source>
</evidence>
<dbReference type="RefSeq" id="WP_050671095.1">
    <property type="nucleotide sequence ID" value="NZ_LAIR01000002.1"/>
</dbReference>
<dbReference type="InterPro" id="IPR029039">
    <property type="entry name" value="Flavoprotein-like_sf"/>
</dbReference>
<comment type="caution">
    <text evidence="5">The sequence shown here is derived from an EMBL/GenBank/DDBJ whole genome shotgun (WGS) entry which is preliminary data.</text>
</comment>
<dbReference type="GO" id="GO:0003955">
    <property type="term" value="F:NAD(P)H dehydrogenase (quinone) activity"/>
    <property type="evidence" value="ECO:0007669"/>
    <property type="project" value="TreeGrafter"/>
</dbReference>
<evidence type="ECO:0000259" key="4">
    <source>
        <dbReference type="Pfam" id="PF02525"/>
    </source>
</evidence>
<gene>
    <name evidence="5" type="ORF">VV01_18035</name>
</gene>
<dbReference type="EMBL" id="LAIR01000002">
    <property type="protein sequence ID" value="KNX38610.1"/>
    <property type="molecule type" value="Genomic_DNA"/>
</dbReference>
<organism evidence="5 6">
    <name type="scientific">Luteipulveratus halotolerans</name>
    <dbReference type="NCBI Taxonomy" id="1631356"/>
    <lineage>
        <taxon>Bacteria</taxon>
        <taxon>Bacillati</taxon>
        <taxon>Actinomycetota</taxon>
        <taxon>Actinomycetes</taxon>
        <taxon>Micrococcales</taxon>
        <taxon>Dermacoccaceae</taxon>
        <taxon>Luteipulveratus</taxon>
    </lineage>
</organism>
<feature type="region of interest" description="Disordered" evidence="3">
    <location>
        <begin position="229"/>
        <end position="259"/>
    </location>
</feature>
<dbReference type="AlphaFoldDB" id="A0A0L6CLV0"/>
<sequence length="259" mass="28478">MHRFLWISAHPDPQSLTASLRRDAVKHLADGGHEVVESDLYAMGWDPVLSDADLGPVEPGPLVARQKAATLGGTLSEDIRIEQDKLRAADTVMLQFPLWWYGVPAIMKGWFDRVLTSGFAFWLRDPATGRVRKYGDGGLVGRRVLTVVAAGDRETALGARGISGHVEDVLWPVLHGTVHYTGMEPLRPHLIASSDRVDGTSYDAERARLVARLDGLDGESPIPFRTLASGEYDEQSRLRDEHSPDRTGLAIHRTTTSPT</sequence>
<dbReference type="PATRIC" id="fig|1631356.3.peg.3594"/>
<dbReference type="STRING" id="1631356.VV01_18035"/>
<name>A0A0L6CLV0_9MICO</name>
<keyword evidence="2" id="KW-0560">Oxidoreductase</keyword>
<keyword evidence="6" id="KW-1185">Reference proteome</keyword>
<evidence type="ECO:0000256" key="3">
    <source>
        <dbReference type="SAM" id="MobiDB-lite"/>
    </source>
</evidence>
<dbReference type="InterPro" id="IPR051545">
    <property type="entry name" value="NAD(P)H_dehydrogenase_qn"/>
</dbReference>